<feature type="region of interest" description="Disordered" evidence="4">
    <location>
        <begin position="1"/>
        <end position="20"/>
    </location>
</feature>
<evidence type="ECO:0000313" key="7">
    <source>
        <dbReference type="Proteomes" id="UP000605846"/>
    </source>
</evidence>
<keyword evidence="7" id="KW-1185">Reference proteome</keyword>
<feature type="region of interest" description="Disordered" evidence="4">
    <location>
        <begin position="177"/>
        <end position="210"/>
    </location>
</feature>
<name>A0A8H7BM77_9FUNG</name>
<proteinExistence type="predicted"/>
<dbReference type="InterPro" id="IPR052406">
    <property type="entry name" value="Chromatin_Remodeling_Comp"/>
</dbReference>
<evidence type="ECO:0000256" key="1">
    <source>
        <dbReference type="ARBA" id="ARBA00023015"/>
    </source>
</evidence>
<dbReference type="Proteomes" id="UP000605846">
    <property type="component" value="Unassembled WGS sequence"/>
</dbReference>
<dbReference type="PANTHER" id="PTHR22970">
    <property type="entry name" value="AT-RICH INTERACTIVE DOMAIN-CONTAINING PROTEIN 2"/>
    <property type="match status" value="1"/>
</dbReference>
<dbReference type="AlphaFoldDB" id="A0A8H7BM77"/>
<evidence type="ECO:0000259" key="5">
    <source>
        <dbReference type="Pfam" id="PF12031"/>
    </source>
</evidence>
<feature type="domain" description="SWI/SNF-like complex subunit BAF250 C-terminal" evidence="5">
    <location>
        <begin position="594"/>
        <end position="684"/>
    </location>
</feature>
<comment type="caution">
    <text evidence="6">The sequence shown here is derived from an EMBL/GenBank/DDBJ whole genome shotgun (WGS) entry which is preliminary data.</text>
</comment>
<keyword evidence="3" id="KW-0539">Nucleus</keyword>
<feature type="compositionally biased region" description="Polar residues" evidence="4">
    <location>
        <begin position="177"/>
        <end position="194"/>
    </location>
</feature>
<accession>A0A8H7BM77</accession>
<sequence length="918" mass="101800">MDPKFFSAAQGIPMNAQQSPTNPRMLMQYQQQQQQQQQQLQQSENAMQQYPFGSAALGANFSGTANIAGNLPFTQDFGALDQTDLNGMNPFVTQAVTQTFMGGLSPTAAVNVNQAQHLRQTSNPQALYSQNLMNMTNGGQVPLPVQFQQNRALYQNNPEMAMISPNTPQAILYRQQQQAAINRAKQSPSQSPALNNAPFHNPPVGSPVIASSPHLAGARIGSDYAGSPLATHSVSPVQSLQGVGPSAQTNRSMSSQPNNRYMQQHMNANAGIQQQAMDLQSNAGSVSPSMNSNQATPSYSSAQNISQNVSTKDEKSQSHATYNANIHNYVQQSPIMQGQSPSSISRSSVPPASQSSTPIQQHQQLNTQDHMKDQASVSESLRQPAEDKEMKRSTKGHDLLAEGDSPAPDTSSPASRKPTPSPTGPEEQNGSQSPAEVPTVTYVPKTRNVETYGGVDLKYFDKFEIKPAIPQLGELGTVDIYALIMSLKSGMKMEITNALNVLTVFTIQQSALPLEQCEDLLDVLLDHLEKDTFGTQSRFGLIKEHAQREAETDQTNRTKLQELSYSSLFDMSLDEMKSLIPTLEHSTSDLWLSLRERCLCVLNILRNLSFMNENVEYLANHGRFVTLLAQIVDSTRKTRDTEERTTAHSEAWFVGIRRMDTLDFRKTALIIFANISMSLTIKHVNTAATFVELTHDFLTHGPDTYYSLLAIEAWTKMTVKYDNRRIFSTLVHQSRNPAEDRFQNIEDIWMELVSVIRRDYFSADGRIVFNMSASQLAMLELSIMGLYNIVTIAETETLKERLIQRDKSVGMTIMRLCIALAESGNQHFSIATKRGMELIRALICGGDGIRRRNSGVRKFLETKENESTDQSIALMADRVLDMTAVREKLMMATLKPSTDPEILRELSDLVAVIDDDRS</sequence>
<evidence type="ECO:0000256" key="2">
    <source>
        <dbReference type="ARBA" id="ARBA00023163"/>
    </source>
</evidence>
<evidence type="ECO:0000256" key="3">
    <source>
        <dbReference type="ARBA" id="ARBA00023242"/>
    </source>
</evidence>
<dbReference type="OrthoDB" id="1938591at2759"/>
<organism evidence="6 7">
    <name type="scientific">Apophysomyces ossiformis</name>
    <dbReference type="NCBI Taxonomy" id="679940"/>
    <lineage>
        <taxon>Eukaryota</taxon>
        <taxon>Fungi</taxon>
        <taxon>Fungi incertae sedis</taxon>
        <taxon>Mucoromycota</taxon>
        <taxon>Mucoromycotina</taxon>
        <taxon>Mucoromycetes</taxon>
        <taxon>Mucorales</taxon>
        <taxon>Mucorineae</taxon>
        <taxon>Mucoraceae</taxon>
        <taxon>Apophysomyces</taxon>
    </lineage>
</organism>
<feature type="compositionally biased region" description="Polar residues" evidence="4">
    <location>
        <begin position="359"/>
        <end position="368"/>
    </location>
</feature>
<gene>
    <name evidence="6" type="ORF">EC973_001276</name>
</gene>
<reference evidence="6" key="1">
    <citation type="submission" date="2020-01" db="EMBL/GenBank/DDBJ databases">
        <title>Genome Sequencing of Three Apophysomyces-Like Fungal Strains Confirms a Novel Fungal Genus in the Mucoromycota with divergent Burkholderia-like Endosymbiotic Bacteria.</title>
        <authorList>
            <person name="Stajich J.E."/>
            <person name="Macias A.M."/>
            <person name="Carter-House D."/>
            <person name="Lovett B."/>
            <person name="Kasson L.R."/>
            <person name="Berry K."/>
            <person name="Grigoriev I."/>
            <person name="Chang Y."/>
            <person name="Spatafora J."/>
            <person name="Kasson M.T."/>
        </authorList>
    </citation>
    <scope>NUCLEOTIDE SEQUENCE</scope>
    <source>
        <strain evidence="6">NRRL A-21654</strain>
    </source>
</reference>
<feature type="compositionally biased region" description="Low complexity" evidence="4">
    <location>
        <begin position="404"/>
        <end position="415"/>
    </location>
</feature>
<keyword evidence="1" id="KW-0805">Transcription regulation</keyword>
<feature type="compositionally biased region" description="Polar residues" evidence="4">
    <location>
        <begin position="279"/>
        <end position="310"/>
    </location>
</feature>
<protein>
    <recommendedName>
        <fullName evidence="5">SWI/SNF-like complex subunit BAF250 C-terminal domain-containing protein</fullName>
    </recommendedName>
</protein>
<feature type="compositionally biased region" description="Basic and acidic residues" evidence="4">
    <location>
        <begin position="384"/>
        <end position="400"/>
    </location>
</feature>
<feature type="region of interest" description="Disordered" evidence="4">
    <location>
        <begin position="227"/>
        <end position="258"/>
    </location>
</feature>
<dbReference type="PANTHER" id="PTHR22970:SF14">
    <property type="entry name" value="AT-RICH INTERACTIVE DOMAIN-CONTAINING PROTEIN 2"/>
    <property type="match status" value="1"/>
</dbReference>
<dbReference type="InterPro" id="IPR033388">
    <property type="entry name" value="BAF250_C"/>
</dbReference>
<keyword evidence="2" id="KW-0804">Transcription</keyword>
<feature type="compositionally biased region" description="Polar residues" evidence="4">
    <location>
        <begin position="230"/>
        <end position="258"/>
    </location>
</feature>
<dbReference type="Pfam" id="PF12031">
    <property type="entry name" value="BAF250_C"/>
    <property type="match status" value="1"/>
</dbReference>
<evidence type="ECO:0000256" key="4">
    <source>
        <dbReference type="SAM" id="MobiDB-lite"/>
    </source>
</evidence>
<feature type="region of interest" description="Disordered" evidence="4">
    <location>
        <begin position="279"/>
        <end position="318"/>
    </location>
</feature>
<feature type="region of interest" description="Disordered" evidence="4">
    <location>
        <begin position="336"/>
        <end position="440"/>
    </location>
</feature>
<evidence type="ECO:0000313" key="6">
    <source>
        <dbReference type="EMBL" id="KAF7724151.1"/>
    </source>
</evidence>
<dbReference type="EMBL" id="JABAYA010000128">
    <property type="protein sequence ID" value="KAF7724151.1"/>
    <property type="molecule type" value="Genomic_DNA"/>
</dbReference>
<feature type="compositionally biased region" description="Low complexity" evidence="4">
    <location>
        <begin position="340"/>
        <end position="358"/>
    </location>
</feature>